<evidence type="ECO:0000256" key="8">
    <source>
        <dbReference type="ARBA" id="ARBA00049929"/>
    </source>
</evidence>
<name>X1IFG7_9ZZZZ</name>
<comment type="caution">
    <text evidence="9">The sequence shown here is derived from an EMBL/GenBank/DDBJ whole genome shotgun (WGS) entry which is preliminary data.</text>
</comment>
<dbReference type="InterPro" id="IPR014729">
    <property type="entry name" value="Rossmann-like_a/b/a_fold"/>
</dbReference>
<evidence type="ECO:0000256" key="2">
    <source>
        <dbReference type="ARBA" id="ARBA00013161"/>
    </source>
</evidence>
<keyword evidence="5" id="KW-0067">ATP-binding</keyword>
<dbReference type="GO" id="GO:0006436">
    <property type="term" value="P:tryptophanyl-tRNA aminoacylation"/>
    <property type="evidence" value="ECO:0007669"/>
    <property type="project" value="InterPro"/>
</dbReference>
<dbReference type="GO" id="GO:0005829">
    <property type="term" value="C:cytosol"/>
    <property type="evidence" value="ECO:0007669"/>
    <property type="project" value="TreeGrafter"/>
</dbReference>
<organism evidence="9">
    <name type="scientific">marine sediment metagenome</name>
    <dbReference type="NCBI Taxonomy" id="412755"/>
    <lineage>
        <taxon>unclassified sequences</taxon>
        <taxon>metagenomes</taxon>
        <taxon>ecological metagenomes</taxon>
    </lineage>
</organism>
<keyword evidence="3" id="KW-0436">Ligase</keyword>
<comment type="similarity">
    <text evidence="1">Belongs to the class-I aminoacyl-tRNA synthetase family.</text>
</comment>
<dbReference type="Gene3D" id="3.40.50.620">
    <property type="entry name" value="HUPs"/>
    <property type="match status" value="1"/>
</dbReference>
<dbReference type="PANTHER" id="PTHR43766:SF1">
    <property type="entry name" value="TRYPTOPHAN--TRNA LIGASE, MITOCHONDRIAL"/>
    <property type="match status" value="1"/>
</dbReference>
<dbReference type="InterPro" id="IPR002305">
    <property type="entry name" value="aa-tRNA-synth_Ic"/>
</dbReference>
<dbReference type="PRINTS" id="PR01039">
    <property type="entry name" value="TRNASYNTHTRP"/>
</dbReference>
<dbReference type="GO" id="GO:0004830">
    <property type="term" value="F:tryptophan-tRNA ligase activity"/>
    <property type="evidence" value="ECO:0007669"/>
    <property type="project" value="UniProtKB-EC"/>
</dbReference>
<feature type="non-terminal residue" evidence="9">
    <location>
        <position position="1"/>
    </location>
</feature>
<dbReference type="EMBL" id="BARU01019742">
    <property type="protein sequence ID" value="GAH56318.1"/>
    <property type="molecule type" value="Genomic_DNA"/>
</dbReference>
<evidence type="ECO:0000256" key="3">
    <source>
        <dbReference type="ARBA" id="ARBA00022598"/>
    </source>
</evidence>
<evidence type="ECO:0000256" key="6">
    <source>
        <dbReference type="ARBA" id="ARBA00022917"/>
    </source>
</evidence>
<protein>
    <recommendedName>
        <fullName evidence="2">tryptophan--tRNA ligase</fullName>
        <ecNumber evidence="2">6.1.1.2</ecNumber>
    </recommendedName>
</protein>
<dbReference type="InterPro" id="IPR002306">
    <property type="entry name" value="Trp-tRNA-ligase"/>
</dbReference>
<dbReference type="Pfam" id="PF00579">
    <property type="entry name" value="tRNA-synt_1b"/>
    <property type="match status" value="1"/>
</dbReference>
<keyword evidence="6" id="KW-0648">Protein biosynthesis</keyword>
<evidence type="ECO:0000256" key="7">
    <source>
        <dbReference type="ARBA" id="ARBA00023146"/>
    </source>
</evidence>
<gene>
    <name evidence="9" type="ORF">S03H2_32489</name>
</gene>
<proteinExistence type="inferred from homology"/>
<dbReference type="NCBIfam" id="TIGR00233">
    <property type="entry name" value="trpS"/>
    <property type="match status" value="1"/>
</dbReference>
<dbReference type="SUPFAM" id="SSF52374">
    <property type="entry name" value="Nucleotidylyl transferase"/>
    <property type="match status" value="1"/>
</dbReference>
<evidence type="ECO:0000256" key="4">
    <source>
        <dbReference type="ARBA" id="ARBA00022741"/>
    </source>
</evidence>
<reference evidence="9" key="1">
    <citation type="journal article" date="2014" name="Front. Microbiol.">
        <title>High frequency of phylogenetically diverse reductive dehalogenase-homologous genes in deep subseafloor sedimentary metagenomes.</title>
        <authorList>
            <person name="Kawai M."/>
            <person name="Futagami T."/>
            <person name="Toyoda A."/>
            <person name="Takaki Y."/>
            <person name="Nishi S."/>
            <person name="Hori S."/>
            <person name="Arai W."/>
            <person name="Tsubouchi T."/>
            <person name="Morono Y."/>
            <person name="Uchiyama I."/>
            <person name="Ito T."/>
            <person name="Fujiyama A."/>
            <person name="Inagaki F."/>
            <person name="Takami H."/>
        </authorList>
    </citation>
    <scope>NUCLEOTIDE SEQUENCE</scope>
    <source>
        <strain evidence="9">Expedition CK06-06</strain>
    </source>
</reference>
<dbReference type="PANTHER" id="PTHR43766">
    <property type="entry name" value="TRYPTOPHAN--TRNA LIGASE, MITOCHONDRIAL"/>
    <property type="match status" value="1"/>
</dbReference>
<dbReference type="GO" id="GO:0005524">
    <property type="term" value="F:ATP binding"/>
    <property type="evidence" value="ECO:0007669"/>
    <property type="project" value="UniProtKB-KW"/>
</dbReference>
<comment type="catalytic activity">
    <reaction evidence="8">
        <text>tRNA(Trp) + L-tryptophan + ATP = L-tryptophyl-tRNA(Trp) + AMP + diphosphate + H(+)</text>
        <dbReference type="Rhea" id="RHEA:24080"/>
        <dbReference type="Rhea" id="RHEA-COMP:9671"/>
        <dbReference type="Rhea" id="RHEA-COMP:9705"/>
        <dbReference type="ChEBI" id="CHEBI:15378"/>
        <dbReference type="ChEBI" id="CHEBI:30616"/>
        <dbReference type="ChEBI" id="CHEBI:33019"/>
        <dbReference type="ChEBI" id="CHEBI:57912"/>
        <dbReference type="ChEBI" id="CHEBI:78442"/>
        <dbReference type="ChEBI" id="CHEBI:78535"/>
        <dbReference type="ChEBI" id="CHEBI:456215"/>
        <dbReference type="EC" id="6.1.1.2"/>
    </reaction>
</comment>
<accession>X1IFG7</accession>
<evidence type="ECO:0000313" key="9">
    <source>
        <dbReference type="EMBL" id="GAH56318.1"/>
    </source>
</evidence>
<dbReference type="FunFam" id="1.10.240.10:FF:000005">
    <property type="entry name" value="Tryptophan--tRNA ligase"/>
    <property type="match status" value="1"/>
</dbReference>
<evidence type="ECO:0000256" key="1">
    <source>
        <dbReference type="ARBA" id="ARBA00005594"/>
    </source>
</evidence>
<keyword evidence="4" id="KW-0547">Nucleotide-binding</keyword>
<dbReference type="InterPro" id="IPR050203">
    <property type="entry name" value="Trp-tRNA_synthetase"/>
</dbReference>
<keyword evidence="7" id="KW-0030">Aminoacyl-tRNA synthetase</keyword>
<evidence type="ECO:0000256" key="5">
    <source>
        <dbReference type="ARBA" id="ARBA00022840"/>
    </source>
</evidence>
<dbReference type="Gene3D" id="1.10.240.10">
    <property type="entry name" value="Tyrosyl-Transfer RNA Synthetase"/>
    <property type="match status" value="1"/>
</dbReference>
<sequence>YGFLGYPVLQAADILIYKAQAVPVGQDQLAHLELTREITRRFQHIYKKKVFPEPQAILTETPKLLGIDNRKMSKSYNNFIALSDTPDEVRRKTARMVTDPQRIKKSDPGHPPICNVFSYFKTFKPQAEKEVYLYCTRGAVGCTECKKRLAQVLNEVLAPIRQKREELTKHKSKVEEILKEGEKKAKKVCAGTLTEVKKLIGLY</sequence>
<dbReference type="EC" id="6.1.1.2" evidence="2"/>
<dbReference type="AlphaFoldDB" id="X1IFG7"/>